<dbReference type="EC" id="2.3.1.269" evidence="9"/>
<keyword evidence="11" id="KW-0449">Lipoprotein</keyword>
<feature type="domain" description="CN hydrolase" evidence="10">
    <location>
        <begin position="230"/>
        <end position="482"/>
    </location>
</feature>
<dbReference type="PANTHER" id="PTHR38686:SF1">
    <property type="entry name" value="APOLIPOPROTEIN N-ACYLTRANSFERASE"/>
    <property type="match status" value="1"/>
</dbReference>
<dbReference type="SUPFAM" id="SSF56317">
    <property type="entry name" value="Carbon-nitrogen hydrolase"/>
    <property type="match status" value="1"/>
</dbReference>
<keyword evidence="7 9" id="KW-0472">Membrane</keyword>
<dbReference type="PANTHER" id="PTHR38686">
    <property type="entry name" value="APOLIPOPROTEIN N-ACYLTRANSFERASE"/>
    <property type="match status" value="1"/>
</dbReference>
<feature type="transmembrane region" description="Helical" evidence="9">
    <location>
        <begin position="63"/>
        <end position="83"/>
    </location>
</feature>
<feature type="transmembrane region" description="Helical" evidence="9">
    <location>
        <begin position="127"/>
        <end position="148"/>
    </location>
</feature>
<reference evidence="11 12" key="1">
    <citation type="submission" date="2015-12" db="EMBL/GenBank/DDBJ databases">
        <title>Complete genome sequence of Pseudoalteromonas rubra SCSIO 6842, harboring a conjugative plasmid.</title>
        <authorList>
            <person name="Li B."/>
            <person name="Wang X."/>
        </authorList>
    </citation>
    <scope>NUCLEOTIDE SEQUENCE [LARGE SCALE GENOMIC DNA]</scope>
    <source>
        <strain evidence="11 12">SCSIO 6842</strain>
    </source>
</reference>
<evidence type="ECO:0000313" key="12">
    <source>
        <dbReference type="Proteomes" id="UP000069015"/>
    </source>
</evidence>
<name>A0A0U3IM09_9GAMM</name>
<gene>
    <name evidence="9" type="primary">lnt</name>
    <name evidence="11" type="ORF">AT705_16205</name>
</gene>
<feature type="transmembrane region" description="Helical" evidence="9">
    <location>
        <begin position="89"/>
        <end position="115"/>
    </location>
</feature>
<dbReference type="InterPro" id="IPR045378">
    <property type="entry name" value="LNT_N"/>
</dbReference>
<dbReference type="UniPathway" id="UPA00666"/>
<comment type="catalytic activity">
    <reaction evidence="9">
        <text>N-terminal S-1,2-diacyl-sn-glyceryl-L-cysteinyl-[lipoprotein] + a glycerophospholipid = N-acyl-S-1,2-diacyl-sn-glyceryl-L-cysteinyl-[lipoprotein] + a 2-acyl-sn-glycero-3-phospholipid + H(+)</text>
        <dbReference type="Rhea" id="RHEA:48228"/>
        <dbReference type="Rhea" id="RHEA-COMP:14681"/>
        <dbReference type="Rhea" id="RHEA-COMP:14684"/>
        <dbReference type="ChEBI" id="CHEBI:15378"/>
        <dbReference type="ChEBI" id="CHEBI:136912"/>
        <dbReference type="ChEBI" id="CHEBI:140656"/>
        <dbReference type="ChEBI" id="CHEBI:140657"/>
        <dbReference type="ChEBI" id="CHEBI:140660"/>
        <dbReference type="EC" id="2.3.1.269"/>
    </reaction>
</comment>
<feature type="transmembrane region" description="Helical" evidence="9">
    <location>
        <begin position="20"/>
        <end position="51"/>
    </location>
</feature>
<organism evidence="11 12">
    <name type="scientific">Pseudoalteromonas rubra</name>
    <dbReference type="NCBI Taxonomy" id="43658"/>
    <lineage>
        <taxon>Bacteria</taxon>
        <taxon>Pseudomonadati</taxon>
        <taxon>Pseudomonadota</taxon>
        <taxon>Gammaproteobacteria</taxon>
        <taxon>Alteromonadales</taxon>
        <taxon>Pseudoalteromonadaceae</taxon>
        <taxon>Pseudoalteromonas</taxon>
    </lineage>
</organism>
<dbReference type="InterPro" id="IPR036526">
    <property type="entry name" value="C-N_Hydrolase_sf"/>
</dbReference>
<dbReference type="Pfam" id="PF20154">
    <property type="entry name" value="LNT_N"/>
    <property type="match status" value="1"/>
</dbReference>
<feature type="transmembrane region" description="Helical" evidence="9">
    <location>
        <begin position="496"/>
        <end position="517"/>
    </location>
</feature>
<evidence type="ECO:0000256" key="7">
    <source>
        <dbReference type="ARBA" id="ARBA00023136"/>
    </source>
</evidence>
<dbReference type="Gene3D" id="3.60.110.10">
    <property type="entry name" value="Carbon-nitrogen hydrolase"/>
    <property type="match status" value="1"/>
</dbReference>
<accession>A0A0U3IM09</accession>
<dbReference type="CDD" id="cd07571">
    <property type="entry name" value="ALP_N-acyl_transferase"/>
    <property type="match status" value="1"/>
</dbReference>
<dbReference type="EMBL" id="CP013611">
    <property type="protein sequence ID" value="ALU44364.1"/>
    <property type="molecule type" value="Genomic_DNA"/>
</dbReference>
<keyword evidence="8 9" id="KW-0012">Acyltransferase</keyword>
<dbReference type="HAMAP" id="MF_01148">
    <property type="entry name" value="Lnt"/>
    <property type="match status" value="1"/>
</dbReference>
<evidence type="ECO:0000256" key="5">
    <source>
        <dbReference type="ARBA" id="ARBA00022692"/>
    </source>
</evidence>
<comment type="similarity">
    <text evidence="2 9">Belongs to the CN hydrolase family. Apolipoprotein N-acyltransferase subfamily.</text>
</comment>
<keyword evidence="6 9" id="KW-1133">Transmembrane helix</keyword>
<evidence type="ECO:0000256" key="2">
    <source>
        <dbReference type="ARBA" id="ARBA00010065"/>
    </source>
</evidence>
<keyword evidence="3 9" id="KW-1003">Cell membrane</keyword>
<evidence type="ECO:0000256" key="8">
    <source>
        <dbReference type="ARBA" id="ARBA00023315"/>
    </source>
</evidence>
<comment type="function">
    <text evidence="9">Catalyzes the phospholipid dependent N-acylation of the N-terminal cysteine of apolipoprotein, the last step in lipoprotein maturation.</text>
</comment>
<evidence type="ECO:0000256" key="9">
    <source>
        <dbReference type="HAMAP-Rule" id="MF_01148"/>
    </source>
</evidence>
<evidence type="ECO:0000256" key="1">
    <source>
        <dbReference type="ARBA" id="ARBA00004651"/>
    </source>
</evidence>
<evidence type="ECO:0000256" key="6">
    <source>
        <dbReference type="ARBA" id="ARBA00022989"/>
    </source>
</evidence>
<comment type="pathway">
    <text evidence="9">Protein modification; lipoprotein biosynthesis (N-acyl transfer).</text>
</comment>
<dbReference type="GO" id="GO:0042158">
    <property type="term" value="P:lipoprotein biosynthetic process"/>
    <property type="evidence" value="ECO:0007669"/>
    <property type="project" value="UniProtKB-UniRule"/>
</dbReference>
<dbReference type="NCBIfam" id="TIGR00546">
    <property type="entry name" value="lnt"/>
    <property type="match status" value="1"/>
</dbReference>
<evidence type="ECO:0000313" key="11">
    <source>
        <dbReference type="EMBL" id="ALU44364.1"/>
    </source>
</evidence>
<dbReference type="GO" id="GO:0016410">
    <property type="term" value="F:N-acyltransferase activity"/>
    <property type="evidence" value="ECO:0007669"/>
    <property type="project" value="UniProtKB-UniRule"/>
</dbReference>
<dbReference type="RefSeq" id="WP_058797373.1">
    <property type="nucleotide sequence ID" value="NZ_CP013611.1"/>
</dbReference>
<dbReference type="KEGG" id="prr:AT705_16205"/>
<dbReference type="InterPro" id="IPR004563">
    <property type="entry name" value="Apolipo_AcylTrfase"/>
</dbReference>
<evidence type="ECO:0000256" key="4">
    <source>
        <dbReference type="ARBA" id="ARBA00022679"/>
    </source>
</evidence>
<sequence>MLKTFSNKLTTLFTDKFAWLALLSGASLTFSYAPFGLWPITFAALAVACFVADQPSTQQSAKYGFLFGFGWFAAGISWVHVSIAQFGGLPLLASLLLMGLLCAYLAIYPALAFALATRFSDKPWQRVALLLSGFAIFEYLRGTLLTGFPWLSFGYSQTDSPLNMLAPWIGEFGLTLVCVLFGALLYYLLRHKCYQFTVFALMPLLVLSVVTRTTNNPVEYTGEQTRILLVQGNIQQSLRWEPEQFWPTMSKYQDMTRPLWQQADLVVWPEAAIPELEDLAFDFLHNLDKAAAFNQSALITGIPDYQFDTRNVYNTLIVVGKQQADDEQGHYQYLHTNRYQKHQLLPIGEFVPFEKWLRPVAPLFNLAMSSFSRGDAQQANLIANGLHVLPAICYEIAFSELVRNNYTSQSDILFTVSNDAWFGDSHGPHQHMQIARMRALELQRPLVRVTNNGISGIYDPLSQTQHTLPQFVEETMLLDVKLMRGDSFYSQHGNKWAWLLVATLVGLVLLKRSTIWLKLRMERDYL</sequence>
<dbReference type="AlphaFoldDB" id="A0A0U3IM09"/>
<proteinExistence type="inferred from homology"/>
<keyword evidence="5 9" id="KW-0812">Transmembrane</keyword>
<evidence type="ECO:0000256" key="3">
    <source>
        <dbReference type="ARBA" id="ARBA00022475"/>
    </source>
</evidence>
<feature type="transmembrane region" description="Helical" evidence="9">
    <location>
        <begin position="168"/>
        <end position="189"/>
    </location>
</feature>
<dbReference type="GO" id="GO:0005886">
    <property type="term" value="C:plasma membrane"/>
    <property type="evidence" value="ECO:0007669"/>
    <property type="project" value="UniProtKB-SubCell"/>
</dbReference>
<comment type="subcellular location">
    <subcellularLocation>
        <location evidence="1 9">Cell membrane</location>
        <topology evidence="1 9">Multi-pass membrane protein</topology>
    </subcellularLocation>
</comment>
<dbReference type="PROSITE" id="PS50263">
    <property type="entry name" value="CN_HYDROLASE"/>
    <property type="match status" value="1"/>
</dbReference>
<protein>
    <recommendedName>
        <fullName evidence="9">Apolipoprotein N-acyltransferase</fullName>
        <shortName evidence="9">ALP N-acyltransferase</shortName>
        <ecNumber evidence="9">2.3.1.269</ecNumber>
    </recommendedName>
</protein>
<dbReference type="InterPro" id="IPR003010">
    <property type="entry name" value="C-N_Hydrolase"/>
</dbReference>
<dbReference type="Pfam" id="PF00795">
    <property type="entry name" value="CN_hydrolase"/>
    <property type="match status" value="1"/>
</dbReference>
<evidence type="ECO:0000259" key="10">
    <source>
        <dbReference type="PROSITE" id="PS50263"/>
    </source>
</evidence>
<keyword evidence="4 9" id="KW-0808">Transferase</keyword>
<dbReference type="Proteomes" id="UP000069015">
    <property type="component" value="Chromosome 1"/>
</dbReference>